<sequence length="151" mass="16787">MKDSCKRHEQCSAEGAQDKMTFMEQVMAIKPRWRTLLALSLLPLSIMGNVAHAQSIPIVTGQQWMASSEEAKKAYLVGISNLLDIERAYVGNSASSNDIAQRFGKGMQGQTLDTVRQGLDSYYAANPTMIQHPVIETLWFQMVLPGLNKNQ</sequence>
<dbReference type="EMBL" id="CAJHCQ010000026">
    <property type="protein sequence ID" value="CAD6559195.1"/>
    <property type="molecule type" value="Genomic_DNA"/>
</dbReference>
<comment type="caution">
    <text evidence="1">The sequence shown here is derived from an EMBL/GenBank/DDBJ whole genome shotgun (WGS) entry which is preliminary data.</text>
</comment>
<keyword evidence="2" id="KW-1185">Reference proteome</keyword>
<gene>
    <name evidence="1" type="ORF">LMG27952_06819</name>
</gene>
<accession>A0ABM8P8L9</accession>
<proteinExistence type="predicted"/>
<evidence type="ECO:0000313" key="2">
    <source>
        <dbReference type="Proteomes" id="UP000656319"/>
    </source>
</evidence>
<evidence type="ECO:0000313" key="1">
    <source>
        <dbReference type="EMBL" id="CAD6559195.1"/>
    </source>
</evidence>
<organism evidence="1 2">
    <name type="scientific">Paraburkholderia hiiakae</name>
    <dbReference type="NCBI Taxonomy" id="1081782"/>
    <lineage>
        <taxon>Bacteria</taxon>
        <taxon>Pseudomonadati</taxon>
        <taxon>Pseudomonadota</taxon>
        <taxon>Betaproteobacteria</taxon>
        <taxon>Burkholderiales</taxon>
        <taxon>Burkholderiaceae</taxon>
        <taxon>Paraburkholderia</taxon>
    </lineage>
</organism>
<protein>
    <submittedName>
        <fullName evidence="1">Uncharacterized protein</fullName>
    </submittedName>
</protein>
<reference evidence="1 2" key="1">
    <citation type="submission" date="2020-10" db="EMBL/GenBank/DDBJ databases">
        <authorList>
            <person name="Peeters C."/>
        </authorList>
    </citation>
    <scope>NUCLEOTIDE SEQUENCE [LARGE SCALE GENOMIC DNA]</scope>
    <source>
        <strain evidence="1 2">LMG 27952</strain>
    </source>
</reference>
<dbReference type="Proteomes" id="UP000656319">
    <property type="component" value="Unassembled WGS sequence"/>
</dbReference>
<name>A0ABM8P8L9_9BURK</name>